<name>A0A2M8L572_9BACT</name>
<dbReference type="EMBL" id="PFEL01000083">
    <property type="protein sequence ID" value="PJE68979.1"/>
    <property type="molecule type" value="Genomic_DNA"/>
</dbReference>
<accession>A0A2M8L572</accession>
<sequence length="122" mass="13529">MQRLGKREQELGIRVEGNSAIIELQPGDAEKREAYEFLAAVVQGEVSGRGNQILRIPAALQNLSKEFPGLEETFKVLRGGKSCLPDEDLTILQLYLVAYYGGLRNKSGLFHWRDVISAGAVR</sequence>
<gene>
    <name evidence="1" type="ORF">COU96_02195</name>
</gene>
<organism evidence="1 2">
    <name type="scientific">Candidatus Shapirobacteria bacterium CG10_big_fil_rev_8_21_14_0_10_38_14</name>
    <dbReference type="NCBI Taxonomy" id="1974483"/>
    <lineage>
        <taxon>Bacteria</taxon>
        <taxon>Candidatus Shapironibacteriota</taxon>
    </lineage>
</organism>
<protein>
    <submittedName>
        <fullName evidence="1">Uncharacterized protein</fullName>
    </submittedName>
</protein>
<evidence type="ECO:0000313" key="1">
    <source>
        <dbReference type="EMBL" id="PJE68979.1"/>
    </source>
</evidence>
<proteinExistence type="predicted"/>
<dbReference type="AlphaFoldDB" id="A0A2M8L572"/>
<comment type="caution">
    <text evidence="1">The sequence shown here is derived from an EMBL/GenBank/DDBJ whole genome shotgun (WGS) entry which is preliminary data.</text>
</comment>
<dbReference type="Proteomes" id="UP000229500">
    <property type="component" value="Unassembled WGS sequence"/>
</dbReference>
<evidence type="ECO:0000313" key="2">
    <source>
        <dbReference type="Proteomes" id="UP000229500"/>
    </source>
</evidence>
<reference evidence="2" key="1">
    <citation type="submission" date="2017-09" db="EMBL/GenBank/DDBJ databases">
        <title>Depth-based differentiation of microbial function through sediment-hosted aquifers and enrichment of novel symbionts in the deep terrestrial subsurface.</title>
        <authorList>
            <person name="Probst A.J."/>
            <person name="Ladd B."/>
            <person name="Jarett J.K."/>
            <person name="Geller-Mcgrath D.E."/>
            <person name="Sieber C.M.K."/>
            <person name="Emerson J.B."/>
            <person name="Anantharaman K."/>
            <person name="Thomas B.C."/>
            <person name="Malmstrom R."/>
            <person name="Stieglmeier M."/>
            <person name="Klingl A."/>
            <person name="Woyke T."/>
            <person name="Ryan C.M."/>
            <person name="Banfield J.F."/>
        </authorList>
    </citation>
    <scope>NUCLEOTIDE SEQUENCE [LARGE SCALE GENOMIC DNA]</scope>
</reference>